<evidence type="ECO:0000313" key="3">
    <source>
        <dbReference type="Proteomes" id="UP000017805"/>
    </source>
</evidence>
<dbReference type="HOGENOM" id="CLU_2749346_0_0_9"/>
<evidence type="ECO:0000256" key="1">
    <source>
        <dbReference type="SAM" id="Phobius"/>
    </source>
</evidence>
<proteinExistence type="predicted"/>
<protein>
    <submittedName>
        <fullName evidence="2">Uncharacterized protein</fullName>
    </submittedName>
</protein>
<dbReference type="AlphaFoldDB" id="U5L5B9"/>
<dbReference type="EMBL" id="CP006643">
    <property type="protein sequence ID" value="AGX02964.1"/>
    <property type="molecule type" value="Genomic_DNA"/>
</dbReference>
<accession>U5L5B9</accession>
<keyword evidence="1" id="KW-0812">Transmembrane</keyword>
<dbReference type="STRING" id="1367477.N288_05045"/>
<evidence type="ECO:0000313" key="2">
    <source>
        <dbReference type="EMBL" id="AGX02964.1"/>
    </source>
</evidence>
<name>U5L5B9_9BACI</name>
<reference evidence="2 3" key="1">
    <citation type="submission" date="2013-07" db="EMBL/GenBank/DDBJ databases">
        <title>Complete genome sequence of Bacillus infantis NRRL B-14911 that has potential to induce cardiac disease by antigenic mimicry.</title>
        <authorList>
            <person name="Massilamany C."/>
            <person name="Smith T.P.L."/>
            <person name="Loy J.D."/>
            <person name="Barletta R."/>
            <person name="Reddy J."/>
        </authorList>
    </citation>
    <scope>NUCLEOTIDE SEQUENCE [LARGE SCALE GENOMIC DNA]</scope>
    <source>
        <strain evidence="2 3">NRRL B-14911</strain>
    </source>
</reference>
<gene>
    <name evidence="2" type="ORF">N288_05045</name>
</gene>
<keyword evidence="3" id="KW-1185">Reference proteome</keyword>
<sequence length="70" mass="8184">MCGFGVEYLDGFRFRTGKWCFEQMIFGEFSFRKPLPAGILHSHSQMEGMFAGWIMFISNFFDILASFGFY</sequence>
<keyword evidence="1" id="KW-0472">Membrane</keyword>
<dbReference type="KEGG" id="bif:N288_05045"/>
<keyword evidence="1" id="KW-1133">Transmembrane helix</keyword>
<organism evidence="2 3">
    <name type="scientific">Bacillus infantis NRRL B-14911</name>
    <dbReference type="NCBI Taxonomy" id="1367477"/>
    <lineage>
        <taxon>Bacteria</taxon>
        <taxon>Bacillati</taxon>
        <taxon>Bacillota</taxon>
        <taxon>Bacilli</taxon>
        <taxon>Bacillales</taxon>
        <taxon>Bacillaceae</taxon>
        <taxon>Bacillus</taxon>
    </lineage>
</organism>
<feature type="transmembrane region" description="Helical" evidence="1">
    <location>
        <begin position="50"/>
        <end position="69"/>
    </location>
</feature>
<dbReference type="Proteomes" id="UP000017805">
    <property type="component" value="Chromosome"/>
</dbReference>